<keyword evidence="3" id="KW-1185">Reference proteome</keyword>
<dbReference type="Proteomes" id="UP000233556">
    <property type="component" value="Unassembled WGS sequence"/>
</dbReference>
<dbReference type="OrthoDB" id="416454at2759"/>
<evidence type="ECO:0000313" key="3">
    <source>
        <dbReference type="Proteomes" id="UP000233556"/>
    </source>
</evidence>
<reference evidence="3" key="1">
    <citation type="submission" date="2017-11" db="EMBL/GenBank/DDBJ databases">
        <authorList>
            <person name="Lima N.C."/>
            <person name="Parody-Merino A.M."/>
            <person name="Battley P.F."/>
            <person name="Fidler A.E."/>
            <person name="Prosdocimi F."/>
        </authorList>
    </citation>
    <scope>NUCLEOTIDE SEQUENCE [LARGE SCALE GENOMIC DNA]</scope>
</reference>
<sequence length="100" mass="10848">MCSDSLLADPGDTEPKQSHINLTGTRGHLNVKEVMGPLLEPMLFSIFINDGIERTVSKFGDDTELIGVADTPDGCAPIQRDLYNWRTKQTGNSRNSGNGA</sequence>
<organism evidence="2 3">
    <name type="scientific">Limosa lapponica baueri</name>
    <dbReference type="NCBI Taxonomy" id="1758121"/>
    <lineage>
        <taxon>Eukaryota</taxon>
        <taxon>Metazoa</taxon>
        <taxon>Chordata</taxon>
        <taxon>Craniata</taxon>
        <taxon>Vertebrata</taxon>
        <taxon>Euteleostomi</taxon>
        <taxon>Archelosauria</taxon>
        <taxon>Archosauria</taxon>
        <taxon>Dinosauria</taxon>
        <taxon>Saurischia</taxon>
        <taxon>Theropoda</taxon>
        <taxon>Coelurosauria</taxon>
        <taxon>Aves</taxon>
        <taxon>Neognathae</taxon>
        <taxon>Neoaves</taxon>
        <taxon>Charadriiformes</taxon>
        <taxon>Scolopacidae</taxon>
        <taxon>Limosa</taxon>
    </lineage>
</organism>
<dbReference type="AlphaFoldDB" id="A0A2I0TYE6"/>
<accession>A0A2I0TYE6</accession>
<proteinExistence type="predicted"/>
<evidence type="ECO:0008006" key="4">
    <source>
        <dbReference type="Google" id="ProtNLM"/>
    </source>
</evidence>
<feature type="region of interest" description="Disordered" evidence="1">
    <location>
        <begin position="1"/>
        <end position="21"/>
    </location>
</feature>
<gene>
    <name evidence="2" type="ORF">llap_10860</name>
</gene>
<protein>
    <recommendedName>
        <fullName evidence="4">Rna-directed dna polymerase from mobile element jockey-like</fullName>
    </recommendedName>
</protein>
<reference evidence="3" key="2">
    <citation type="submission" date="2017-12" db="EMBL/GenBank/DDBJ databases">
        <title>Genome sequence of the Bar-tailed Godwit (Limosa lapponica baueri).</title>
        <authorList>
            <person name="Lima N.C.B."/>
            <person name="Parody-Merino A.M."/>
            <person name="Battley P.F."/>
            <person name="Fidler A.E."/>
            <person name="Prosdocimi F."/>
        </authorList>
    </citation>
    <scope>NUCLEOTIDE SEQUENCE [LARGE SCALE GENOMIC DNA]</scope>
</reference>
<evidence type="ECO:0000313" key="2">
    <source>
        <dbReference type="EMBL" id="PKU38836.1"/>
    </source>
</evidence>
<dbReference type="EMBL" id="KZ506642">
    <property type="protein sequence ID" value="PKU38836.1"/>
    <property type="molecule type" value="Genomic_DNA"/>
</dbReference>
<name>A0A2I0TYE6_LIMLA</name>
<evidence type="ECO:0000256" key="1">
    <source>
        <dbReference type="SAM" id="MobiDB-lite"/>
    </source>
</evidence>